<feature type="region of interest" description="Disordered" evidence="6">
    <location>
        <begin position="191"/>
        <end position="317"/>
    </location>
</feature>
<dbReference type="PaxDb" id="2903-EOD30152"/>
<reference evidence="9" key="1">
    <citation type="journal article" date="2013" name="Nature">
        <title>Pan genome of the phytoplankton Emiliania underpins its global distribution.</title>
        <authorList>
            <person name="Read B.A."/>
            <person name="Kegel J."/>
            <person name="Klute M.J."/>
            <person name="Kuo A."/>
            <person name="Lefebvre S.C."/>
            <person name="Maumus F."/>
            <person name="Mayer C."/>
            <person name="Miller J."/>
            <person name="Monier A."/>
            <person name="Salamov A."/>
            <person name="Young J."/>
            <person name="Aguilar M."/>
            <person name="Claverie J.M."/>
            <person name="Frickenhaus S."/>
            <person name="Gonzalez K."/>
            <person name="Herman E.K."/>
            <person name="Lin Y.C."/>
            <person name="Napier J."/>
            <person name="Ogata H."/>
            <person name="Sarno A.F."/>
            <person name="Shmutz J."/>
            <person name="Schroeder D."/>
            <person name="de Vargas C."/>
            <person name="Verret F."/>
            <person name="von Dassow P."/>
            <person name="Valentin K."/>
            <person name="Van de Peer Y."/>
            <person name="Wheeler G."/>
            <person name="Dacks J.B."/>
            <person name="Delwiche C.F."/>
            <person name="Dyhrman S.T."/>
            <person name="Glockner G."/>
            <person name="John U."/>
            <person name="Richards T."/>
            <person name="Worden A.Z."/>
            <person name="Zhang X."/>
            <person name="Grigoriev I.V."/>
            <person name="Allen A.E."/>
            <person name="Bidle K."/>
            <person name="Borodovsky M."/>
            <person name="Bowler C."/>
            <person name="Brownlee C."/>
            <person name="Cock J.M."/>
            <person name="Elias M."/>
            <person name="Gladyshev V.N."/>
            <person name="Groth M."/>
            <person name="Guda C."/>
            <person name="Hadaegh A."/>
            <person name="Iglesias-Rodriguez M.D."/>
            <person name="Jenkins J."/>
            <person name="Jones B.M."/>
            <person name="Lawson T."/>
            <person name="Leese F."/>
            <person name="Lindquist E."/>
            <person name="Lobanov A."/>
            <person name="Lomsadze A."/>
            <person name="Malik S.B."/>
            <person name="Marsh M.E."/>
            <person name="Mackinder L."/>
            <person name="Mock T."/>
            <person name="Mueller-Roeber B."/>
            <person name="Pagarete A."/>
            <person name="Parker M."/>
            <person name="Probert I."/>
            <person name="Quesneville H."/>
            <person name="Raines C."/>
            <person name="Rensing S.A."/>
            <person name="Riano-Pachon D.M."/>
            <person name="Richier S."/>
            <person name="Rokitta S."/>
            <person name="Shiraiwa Y."/>
            <person name="Soanes D.M."/>
            <person name="van der Giezen M."/>
            <person name="Wahlund T.M."/>
            <person name="Williams B."/>
            <person name="Wilson W."/>
            <person name="Wolfe G."/>
            <person name="Wurch L.L."/>
        </authorList>
    </citation>
    <scope>NUCLEOTIDE SEQUENCE</scope>
</reference>
<dbReference type="STRING" id="2903.R1D541"/>
<dbReference type="PROSITE" id="PS50011">
    <property type="entry name" value="PROTEIN_KINASE_DOM"/>
    <property type="match status" value="1"/>
</dbReference>
<dbReference type="Gene3D" id="1.10.510.10">
    <property type="entry name" value="Transferase(Phosphotransferase) domain 1"/>
    <property type="match status" value="1"/>
</dbReference>
<keyword evidence="9" id="KW-1185">Reference proteome</keyword>
<evidence type="ECO:0000259" key="7">
    <source>
        <dbReference type="PROSITE" id="PS50011"/>
    </source>
</evidence>
<dbReference type="InterPro" id="IPR050660">
    <property type="entry name" value="NEK_Ser/Thr_kinase"/>
</dbReference>
<evidence type="ECO:0000313" key="9">
    <source>
        <dbReference type="Proteomes" id="UP000013827"/>
    </source>
</evidence>
<dbReference type="AlphaFoldDB" id="A0A0D3K317"/>
<evidence type="ECO:0000256" key="5">
    <source>
        <dbReference type="ARBA" id="ARBA00022840"/>
    </source>
</evidence>
<evidence type="ECO:0000256" key="4">
    <source>
        <dbReference type="ARBA" id="ARBA00022777"/>
    </source>
</evidence>
<dbReference type="EnsemblProtists" id="EOD30152">
    <property type="protein sequence ID" value="EOD30152"/>
    <property type="gene ID" value="EMIHUDRAFT_434561"/>
</dbReference>
<feature type="domain" description="Protein kinase" evidence="7">
    <location>
        <begin position="1"/>
        <end position="87"/>
    </location>
</feature>
<dbReference type="EC" id="2.7.11.1" evidence="1"/>
<proteinExistence type="predicted"/>
<dbReference type="InterPro" id="IPR001245">
    <property type="entry name" value="Ser-Thr/Tyr_kinase_cat_dom"/>
</dbReference>
<dbReference type="eggNOG" id="KOG1035">
    <property type="taxonomic scope" value="Eukaryota"/>
</dbReference>
<evidence type="ECO:0000256" key="6">
    <source>
        <dbReference type="SAM" id="MobiDB-lite"/>
    </source>
</evidence>
<dbReference type="PANTHER" id="PTHR43671:SF13">
    <property type="entry name" value="SERINE_THREONINE-PROTEIN KINASE NEK2"/>
    <property type="match status" value="1"/>
</dbReference>
<dbReference type="InterPro" id="IPR000719">
    <property type="entry name" value="Prot_kinase_dom"/>
</dbReference>
<dbReference type="InterPro" id="IPR011009">
    <property type="entry name" value="Kinase-like_dom_sf"/>
</dbReference>
<dbReference type="RefSeq" id="XP_005782581.1">
    <property type="nucleotide sequence ID" value="XM_005782524.1"/>
</dbReference>
<dbReference type="Proteomes" id="UP000013827">
    <property type="component" value="Unassembled WGS sequence"/>
</dbReference>
<dbReference type="GO" id="GO:0005524">
    <property type="term" value="F:ATP binding"/>
    <property type="evidence" value="ECO:0007669"/>
    <property type="project" value="UniProtKB-KW"/>
</dbReference>
<reference evidence="8" key="2">
    <citation type="submission" date="2024-10" db="UniProtKB">
        <authorList>
            <consortium name="EnsemblProtists"/>
        </authorList>
    </citation>
    <scope>IDENTIFICATION</scope>
</reference>
<evidence type="ECO:0000256" key="2">
    <source>
        <dbReference type="ARBA" id="ARBA00022679"/>
    </source>
</evidence>
<evidence type="ECO:0000256" key="3">
    <source>
        <dbReference type="ARBA" id="ARBA00022741"/>
    </source>
</evidence>
<evidence type="ECO:0000313" key="8">
    <source>
        <dbReference type="EnsemblProtists" id="EOD30152"/>
    </source>
</evidence>
<accession>A0A0D3K317</accession>
<dbReference type="GeneID" id="17275426"/>
<sequence length="317" mass="32003">MSPEQRASRPYDFKVDVYALGVIFLELCCPFGTQMERITELTALQRRCVPRALAAAAPQLAEFVLWCTATDPRERPTAEEVLTSPVLSPVGAVLRVSAYRRTMHQVLPRIHETIERVRRVRSFTAADGGGGGGGERGEGGGGEELIVLDYVLDDASGSGGGEAPPAGERAELESLQASLAGMEGVVSVRAGSPPTAPLAGEASPAGLTPLQLPAGGPSSSAEWGAPFRLPPPSDGAAADGATAAPSAAAASKRLGGRGGGSVLQAASAAGGGKESESTASGGARPSPSPPPVPFLAAAPAGSNPHARLRRSSSFGGP</sequence>
<keyword evidence="3" id="KW-0547">Nucleotide-binding</keyword>
<dbReference type="GO" id="GO:0004674">
    <property type="term" value="F:protein serine/threonine kinase activity"/>
    <property type="evidence" value="ECO:0007669"/>
    <property type="project" value="UniProtKB-EC"/>
</dbReference>
<feature type="compositionally biased region" description="Low complexity" evidence="6">
    <location>
        <begin position="234"/>
        <end position="250"/>
    </location>
</feature>
<keyword evidence="4" id="KW-0418">Kinase</keyword>
<dbReference type="KEGG" id="ehx:EMIHUDRAFT_434561"/>
<keyword evidence="2" id="KW-0808">Transferase</keyword>
<protein>
    <recommendedName>
        <fullName evidence="1">non-specific serine/threonine protein kinase</fullName>
        <ecNumber evidence="1">2.7.11.1</ecNumber>
    </recommendedName>
</protein>
<dbReference type="SUPFAM" id="SSF56112">
    <property type="entry name" value="Protein kinase-like (PK-like)"/>
    <property type="match status" value="1"/>
</dbReference>
<dbReference type="Pfam" id="PF07714">
    <property type="entry name" value="PK_Tyr_Ser-Thr"/>
    <property type="match status" value="1"/>
</dbReference>
<dbReference type="HOGENOM" id="CLU_878357_0_0_1"/>
<keyword evidence="5" id="KW-0067">ATP-binding</keyword>
<name>A0A0D3K317_EMIH1</name>
<evidence type="ECO:0000256" key="1">
    <source>
        <dbReference type="ARBA" id="ARBA00012513"/>
    </source>
</evidence>
<dbReference type="PANTHER" id="PTHR43671">
    <property type="entry name" value="SERINE/THREONINE-PROTEIN KINASE NEK"/>
    <property type="match status" value="1"/>
</dbReference>
<organism evidence="8 9">
    <name type="scientific">Emiliania huxleyi (strain CCMP1516)</name>
    <dbReference type="NCBI Taxonomy" id="280463"/>
    <lineage>
        <taxon>Eukaryota</taxon>
        <taxon>Haptista</taxon>
        <taxon>Haptophyta</taxon>
        <taxon>Prymnesiophyceae</taxon>
        <taxon>Isochrysidales</taxon>
        <taxon>Noelaerhabdaceae</taxon>
        <taxon>Emiliania</taxon>
    </lineage>
</organism>